<sequence>MPINTGANTRISIGPRLSAKLPATAAAAVTLLAGLAYVEIGELESIGDYGDTINDVTFSALASGRATHLKGLADAGTVDLSIGFDAGDAGQLALVTAFLDRSQFDYPIKVEYVDGLVDYFAAKVMSNKKTGVSVESVVKRTVTLGINSEIYEVPDAP</sequence>
<dbReference type="EMBL" id="LCYC01000058">
    <property type="protein sequence ID" value="KWV72174.1"/>
    <property type="molecule type" value="Genomic_DNA"/>
</dbReference>
<dbReference type="Pfam" id="PF16461">
    <property type="entry name" value="Phage_TTP_12"/>
    <property type="match status" value="1"/>
</dbReference>
<evidence type="ECO:0000313" key="3">
    <source>
        <dbReference type="Proteomes" id="UP000063434"/>
    </source>
</evidence>
<feature type="domain" description="Lambda phage tail tube protein N-terminal" evidence="1">
    <location>
        <begin position="55"/>
        <end position="145"/>
    </location>
</feature>
<evidence type="ECO:0000259" key="1">
    <source>
        <dbReference type="Pfam" id="PF16461"/>
    </source>
</evidence>
<dbReference type="RefSeq" id="WP_060766230.1">
    <property type="nucleotide sequence ID" value="NZ_LCYC01000058.1"/>
</dbReference>
<evidence type="ECO:0000313" key="2">
    <source>
        <dbReference type="EMBL" id="KWV72174.1"/>
    </source>
</evidence>
<dbReference type="Proteomes" id="UP000063434">
    <property type="component" value="Unassembled WGS sequence"/>
</dbReference>
<organism evidence="2 3">
    <name type="scientific">Pseudomonas fluorescens</name>
    <dbReference type="NCBI Taxonomy" id="294"/>
    <lineage>
        <taxon>Bacteria</taxon>
        <taxon>Pseudomonadati</taxon>
        <taxon>Pseudomonadota</taxon>
        <taxon>Gammaproteobacteria</taxon>
        <taxon>Pseudomonadales</taxon>
        <taxon>Pseudomonadaceae</taxon>
        <taxon>Pseudomonas</taxon>
    </lineage>
</organism>
<protein>
    <recommendedName>
        <fullName evidence="1">Lambda phage tail tube protein N-terminal domain-containing protein</fullName>
    </recommendedName>
</protein>
<name>A0A120FXX0_PSEFL</name>
<dbReference type="Gene3D" id="4.10.410.40">
    <property type="match status" value="1"/>
</dbReference>
<proteinExistence type="predicted"/>
<dbReference type="InterPro" id="IPR032494">
    <property type="entry name" value="Phage_TTP_N"/>
</dbReference>
<dbReference type="AlphaFoldDB" id="A0A120FXX0"/>
<gene>
    <name evidence="2" type="ORF">PFL603g_04715</name>
</gene>
<accession>A0A120FXX0</accession>
<dbReference type="PATRIC" id="fig|294.195.peg.5042"/>
<comment type="caution">
    <text evidence="2">The sequence shown here is derived from an EMBL/GenBank/DDBJ whole genome shotgun (WGS) entry which is preliminary data.</text>
</comment>
<reference evidence="2 3" key="1">
    <citation type="submission" date="2015-05" db="EMBL/GenBank/DDBJ databases">
        <title>A genomic and transcriptomic approach to investigate the blue pigment phenotype in Pseudomonas fluorescens.</title>
        <authorList>
            <person name="Andreani N.A."/>
            <person name="Cardazzo B."/>
        </authorList>
    </citation>
    <scope>NUCLEOTIDE SEQUENCE [LARGE SCALE GENOMIC DNA]</scope>
    <source>
        <strain evidence="2 3">Ps_40</strain>
    </source>
</reference>